<sequence>MEPLHQIQLEQHFNLSSHWVITSNHGFISYAQEELRRSFGQLKSRMLVSGETALMELPADEHEVLNLLERQPAIFIRHIQPVHAVVEESAMKDELSPSASSLADKLFEQAEAAMAQTRVAVHVRSSASNAAEDKALRDALKAAAEAGGAVGAVQNPDLIISVFIHEGMVYAGLVTPAQAGSDWPGGAIRFQREEGQVSRAKFKLLEAERTFGLDFAAYRNALDVGAAPGGWTSLLLERGVHVTAVDPAKMHPSLMDHPRLSYYGKNAGEVAFEPHEFDLLVCDMSWSPKVTAKLVIQLLDSVIPGGTVIVTVKLMHKKPLQTIRDVTEMFGEHMQILRAKQLFHNRDEITLYMMKY</sequence>
<keyword evidence="2" id="KW-0489">Methyltransferase</keyword>
<dbReference type="PANTHER" id="PTHR37524">
    <property type="entry name" value="RIBOSOMAL RNA LARGE SUBUNIT METHYLTRANSFERASE M"/>
    <property type="match status" value="1"/>
</dbReference>
<accession>A0ABT4DXY2</accession>
<gene>
    <name evidence="2" type="ORF">M5X09_14330</name>
</gene>
<dbReference type="GO" id="GO:0032259">
    <property type="term" value="P:methylation"/>
    <property type="evidence" value="ECO:0007669"/>
    <property type="project" value="UniProtKB-KW"/>
</dbReference>
<keyword evidence="2" id="KW-0808">Transferase</keyword>
<dbReference type="SUPFAM" id="SSF53335">
    <property type="entry name" value="S-adenosyl-L-methionine-dependent methyltransferases"/>
    <property type="match status" value="1"/>
</dbReference>
<evidence type="ECO:0000259" key="1">
    <source>
        <dbReference type="Pfam" id="PF01728"/>
    </source>
</evidence>
<proteinExistence type="predicted"/>
<organism evidence="2 3">
    <name type="scientific">Paenibacillus apiarius</name>
    <dbReference type="NCBI Taxonomy" id="46240"/>
    <lineage>
        <taxon>Bacteria</taxon>
        <taxon>Bacillati</taxon>
        <taxon>Bacillota</taxon>
        <taxon>Bacilli</taxon>
        <taxon>Bacillales</taxon>
        <taxon>Paenibacillaceae</taxon>
        <taxon>Paenibacillus</taxon>
    </lineage>
</organism>
<reference evidence="2 3" key="1">
    <citation type="submission" date="2022-05" db="EMBL/GenBank/DDBJ databases">
        <title>Genome Sequencing of Bee-Associated Microbes.</title>
        <authorList>
            <person name="Dunlap C."/>
        </authorList>
    </citation>
    <scope>NUCLEOTIDE SEQUENCE [LARGE SCALE GENOMIC DNA]</scope>
    <source>
        <strain evidence="2 3">NRRL NRS-1438</strain>
    </source>
</reference>
<protein>
    <submittedName>
        <fullName evidence="2">SAM-dependent methyltransferase</fullName>
    </submittedName>
</protein>
<evidence type="ECO:0000313" key="3">
    <source>
        <dbReference type="Proteomes" id="UP001207626"/>
    </source>
</evidence>
<dbReference type="PANTHER" id="PTHR37524:SF2">
    <property type="entry name" value="RIBOSOMAL RNA METHYLTRANSFERASE FTSJ DOMAIN-CONTAINING PROTEIN"/>
    <property type="match status" value="1"/>
</dbReference>
<dbReference type="Pfam" id="PF01728">
    <property type="entry name" value="FtsJ"/>
    <property type="match status" value="1"/>
</dbReference>
<dbReference type="Gene3D" id="3.40.50.150">
    <property type="entry name" value="Vaccinia Virus protein VP39"/>
    <property type="match status" value="1"/>
</dbReference>
<evidence type="ECO:0000313" key="2">
    <source>
        <dbReference type="EMBL" id="MCY9520831.1"/>
    </source>
</evidence>
<dbReference type="InterPro" id="IPR029063">
    <property type="entry name" value="SAM-dependent_MTases_sf"/>
</dbReference>
<dbReference type="CDD" id="cd02440">
    <property type="entry name" value="AdoMet_MTases"/>
    <property type="match status" value="1"/>
</dbReference>
<dbReference type="GO" id="GO:0008168">
    <property type="term" value="F:methyltransferase activity"/>
    <property type="evidence" value="ECO:0007669"/>
    <property type="project" value="UniProtKB-KW"/>
</dbReference>
<dbReference type="EMBL" id="JAMDLW010000019">
    <property type="protein sequence ID" value="MCY9520831.1"/>
    <property type="molecule type" value="Genomic_DNA"/>
</dbReference>
<dbReference type="Proteomes" id="UP001207626">
    <property type="component" value="Unassembled WGS sequence"/>
</dbReference>
<comment type="caution">
    <text evidence="2">The sequence shown here is derived from an EMBL/GenBank/DDBJ whole genome shotgun (WGS) entry which is preliminary data.</text>
</comment>
<keyword evidence="3" id="KW-1185">Reference proteome</keyword>
<dbReference type="InterPro" id="IPR002877">
    <property type="entry name" value="RNA_MeTrfase_FtsJ_dom"/>
</dbReference>
<feature type="domain" description="Ribosomal RNA methyltransferase FtsJ" evidence="1">
    <location>
        <begin position="197"/>
        <end position="298"/>
    </location>
</feature>
<name>A0ABT4DXY2_9BACL</name>
<dbReference type="RefSeq" id="WP_087435527.1">
    <property type="nucleotide sequence ID" value="NZ_JAMDLV010000036.1"/>
</dbReference>